<name>A0ACA9RJX6_9GLOM</name>
<reference evidence="1" key="1">
    <citation type="submission" date="2021-06" db="EMBL/GenBank/DDBJ databases">
        <authorList>
            <person name="Kallberg Y."/>
            <person name="Tangrot J."/>
            <person name="Rosling A."/>
        </authorList>
    </citation>
    <scope>NUCLEOTIDE SEQUENCE</scope>
    <source>
        <strain evidence="1">MA461A</strain>
    </source>
</reference>
<dbReference type="EMBL" id="CAJVQC010056817">
    <property type="protein sequence ID" value="CAG8796884.1"/>
    <property type="molecule type" value="Genomic_DNA"/>
</dbReference>
<evidence type="ECO:0000313" key="2">
    <source>
        <dbReference type="Proteomes" id="UP000789920"/>
    </source>
</evidence>
<feature type="non-terminal residue" evidence="1">
    <location>
        <position position="85"/>
    </location>
</feature>
<protein>
    <submittedName>
        <fullName evidence="1">17621_t:CDS:1</fullName>
    </submittedName>
</protein>
<comment type="caution">
    <text evidence="1">The sequence shown here is derived from an EMBL/GenBank/DDBJ whole genome shotgun (WGS) entry which is preliminary data.</text>
</comment>
<organism evidence="1 2">
    <name type="scientific">Racocetra persica</name>
    <dbReference type="NCBI Taxonomy" id="160502"/>
    <lineage>
        <taxon>Eukaryota</taxon>
        <taxon>Fungi</taxon>
        <taxon>Fungi incertae sedis</taxon>
        <taxon>Mucoromycota</taxon>
        <taxon>Glomeromycotina</taxon>
        <taxon>Glomeromycetes</taxon>
        <taxon>Diversisporales</taxon>
        <taxon>Gigasporaceae</taxon>
        <taxon>Racocetra</taxon>
    </lineage>
</organism>
<accession>A0ACA9RJX6</accession>
<proteinExistence type="predicted"/>
<gene>
    <name evidence="1" type="ORF">RPERSI_LOCUS20241</name>
</gene>
<dbReference type="Proteomes" id="UP000789920">
    <property type="component" value="Unassembled WGS sequence"/>
</dbReference>
<evidence type="ECO:0000313" key="1">
    <source>
        <dbReference type="EMBL" id="CAG8796884.1"/>
    </source>
</evidence>
<sequence length="85" mass="10210">MDDKSFDYEECLEYYDPDIVYKILDDNKSYLENISEILSTPKTTMDKSIMTDHEYDSKDFMFDKRALNYVKNFVISSIEHLEQDE</sequence>
<keyword evidence="2" id="KW-1185">Reference proteome</keyword>